<keyword evidence="5 6" id="KW-0111">Calcium/phospholipid-binding</keyword>
<dbReference type="SUPFAM" id="SSF47874">
    <property type="entry name" value="Annexin"/>
    <property type="match status" value="1"/>
</dbReference>
<dbReference type="FunFam" id="1.10.220.10:FF:000008">
    <property type="entry name" value="Annexin"/>
    <property type="match status" value="1"/>
</dbReference>
<dbReference type="FunFam" id="1.10.220.10:FF:000006">
    <property type="entry name" value="Annexin"/>
    <property type="match status" value="1"/>
</dbReference>
<dbReference type="GO" id="GO:0009414">
    <property type="term" value="P:response to water deprivation"/>
    <property type="evidence" value="ECO:0007669"/>
    <property type="project" value="TreeGrafter"/>
</dbReference>
<keyword evidence="3 6" id="KW-0106">Calcium</keyword>
<dbReference type="FunFam" id="1.10.220.10:FF:000001">
    <property type="entry name" value="Annexin"/>
    <property type="match status" value="1"/>
</dbReference>
<dbReference type="GO" id="GO:0001786">
    <property type="term" value="F:phosphatidylserine binding"/>
    <property type="evidence" value="ECO:0007669"/>
    <property type="project" value="TreeGrafter"/>
</dbReference>
<proteinExistence type="inferred from homology"/>
<comment type="domain">
    <text evidence="6">A pair of annexin repeats may form one binding site for calcium and phospholipid.</text>
</comment>
<dbReference type="GO" id="GO:0009651">
    <property type="term" value="P:response to salt stress"/>
    <property type="evidence" value="ECO:0007669"/>
    <property type="project" value="TreeGrafter"/>
</dbReference>
<evidence type="ECO:0000256" key="6">
    <source>
        <dbReference type="RuleBase" id="RU003540"/>
    </source>
</evidence>
<keyword evidence="2 6" id="KW-0677">Repeat</keyword>
<keyword evidence="8" id="KW-1185">Reference proteome</keyword>
<dbReference type="PANTHER" id="PTHR10502:SF197">
    <property type="entry name" value="ANNEXIN"/>
    <property type="match status" value="1"/>
</dbReference>
<accession>A0A444XZ21</accession>
<protein>
    <recommendedName>
        <fullName evidence="6">Annexin</fullName>
    </recommendedName>
</protein>
<sequence length="337" mass="38659">MATLIAPPNHSPQEDAESLNKAFQGWGTDERSVIAILGHRNVHQRQQIRRAYEEIFHEDLVKRLESEIRGDFEKAVYRWILEPADRDAVLANVAIRNGMNYHIIVEISCVLSPEELLAVRRAYLNRYKRSLEEDVAAHTSGHLRQAKMNADRIGLVYGYLYKIRNPIELLLLGLVTAYRYIGDEINAKLAQSEAEILHEAVKEKKGSQEEAIRVLSTRSKTQLIATFNRYREIHGTSITKKLLDEASDEFQKALYTAIRCINDHVKYYEKVVRNAIKKVGTDEDALTRVVVSRAEKDLKVISEVYYKRNSVLLEHAVAKETSGDYKHFLLTLLGKQE</sequence>
<comment type="caution">
    <text evidence="7">The sequence shown here is derived from an EMBL/GenBank/DDBJ whole genome shotgun (WGS) entry which is preliminary data.</text>
</comment>
<reference evidence="7 8" key="1">
    <citation type="submission" date="2019-01" db="EMBL/GenBank/DDBJ databases">
        <title>Sequencing of cultivated peanut Arachis hypogaea provides insights into genome evolution and oil improvement.</title>
        <authorList>
            <person name="Chen X."/>
        </authorList>
    </citation>
    <scope>NUCLEOTIDE SEQUENCE [LARGE SCALE GENOMIC DNA]</scope>
    <source>
        <strain evidence="8">cv. Fuhuasheng</strain>
        <tissue evidence="7">Leaves</tissue>
    </source>
</reference>
<dbReference type="Pfam" id="PF00191">
    <property type="entry name" value="Annexin"/>
    <property type="match status" value="4"/>
</dbReference>
<keyword evidence="1" id="KW-0479">Metal-binding</keyword>
<keyword evidence="4 6" id="KW-0041">Annexin</keyword>
<evidence type="ECO:0000256" key="1">
    <source>
        <dbReference type="ARBA" id="ARBA00022723"/>
    </source>
</evidence>
<dbReference type="GO" id="GO:0005737">
    <property type="term" value="C:cytoplasm"/>
    <property type="evidence" value="ECO:0007669"/>
    <property type="project" value="TreeGrafter"/>
</dbReference>
<evidence type="ECO:0000256" key="3">
    <source>
        <dbReference type="ARBA" id="ARBA00022837"/>
    </source>
</evidence>
<dbReference type="InterPro" id="IPR037104">
    <property type="entry name" value="Annexin_sf"/>
</dbReference>
<dbReference type="FunFam" id="1.10.220.10:FF:000009">
    <property type="entry name" value="Annexin"/>
    <property type="match status" value="1"/>
</dbReference>
<organism evidence="7 8">
    <name type="scientific">Arachis hypogaea</name>
    <name type="common">Peanut</name>
    <dbReference type="NCBI Taxonomy" id="3818"/>
    <lineage>
        <taxon>Eukaryota</taxon>
        <taxon>Viridiplantae</taxon>
        <taxon>Streptophyta</taxon>
        <taxon>Embryophyta</taxon>
        <taxon>Tracheophyta</taxon>
        <taxon>Spermatophyta</taxon>
        <taxon>Magnoliopsida</taxon>
        <taxon>eudicotyledons</taxon>
        <taxon>Gunneridae</taxon>
        <taxon>Pentapetalae</taxon>
        <taxon>rosids</taxon>
        <taxon>fabids</taxon>
        <taxon>Fabales</taxon>
        <taxon>Fabaceae</taxon>
        <taxon>Papilionoideae</taxon>
        <taxon>50 kb inversion clade</taxon>
        <taxon>dalbergioids sensu lato</taxon>
        <taxon>Dalbergieae</taxon>
        <taxon>Pterocarpus clade</taxon>
        <taxon>Arachis</taxon>
    </lineage>
</organism>
<dbReference type="InterPro" id="IPR018502">
    <property type="entry name" value="Annexin_repeat"/>
</dbReference>
<dbReference type="GO" id="GO:0009409">
    <property type="term" value="P:response to cold"/>
    <property type="evidence" value="ECO:0007669"/>
    <property type="project" value="TreeGrafter"/>
</dbReference>
<evidence type="ECO:0000256" key="2">
    <source>
        <dbReference type="ARBA" id="ARBA00022737"/>
    </source>
</evidence>
<dbReference type="EMBL" id="SDMP01000018">
    <property type="protein sequence ID" value="RYQ94906.1"/>
    <property type="molecule type" value="Genomic_DNA"/>
</dbReference>
<dbReference type="PROSITE" id="PS00223">
    <property type="entry name" value="ANNEXIN_1"/>
    <property type="match status" value="1"/>
</dbReference>
<dbReference type="GO" id="GO:0005886">
    <property type="term" value="C:plasma membrane"/>
    <property type="evidence" value="ECO:0007669"/>
    <property type="project" value="TreeGrafter"/>
</dbReference>
<gene>
    <name evidence="7" type="ORF">Ahy_B08g089872</name>
</gene>
<dbReference type="AlphaFoldDB" id="A0A444XZ21"/>
<dbReference type="PANTHER" id="PTHR10502">
    <property type="entry name" value="ANNEXIN"/>
    <property type="match status" value="1"/>
</dbReference>
<evidence type="ECO:0000313" key="7">
    <source>
        <dbReference type="EMBL" id="RYQ94906.1"/>
    </source>
</evidence>
<dbReference type="GO" id="GO:0005509">
    <property type="term" value="F:calcium ion binding"/>
    <property type="evidence" value="ECO:0007669"/>
    <property type="project" value="InterPro"/>
</dbReference>
<dbReference type="InterPro" id="IPR018252">
    <property type="entry name" value="Annexin_repeat_CS"/>
</dbReference>
<evidence type="ECO:0000256" key="5">
    <source>
        <dbReference type="ARBA" id="ARBA00023302"/>
    </source>
</evidence>
<dbReference type="STRING" id="3818.A0A444XZ21"/>
<comment type="similarity">
    <text evidence="6">Belongs to the annexin family.</text>
</comment>
<dbReference type="PROSITE" id="PS51897">
    <property type="entry name" value="ANNEXIN_2"/>
    <property type="match status" value="4"/>
</dbReference>
<dbReference type="GO" id="GO:0009408">
    <property type="term" value="P:response to heat"/>
    <property type="evidence" value="ECO:0007669"/>
    <property type="project" value="TreeGrafter"/>
</dbReference>
<dbReference type="Proteomes" id="UP000289738">
    <property type="component" value="Chromosome B08"/>
</dbReference>
<name>A0A444XZ21_ARAHY</name>
<dbReference type="PRINTS" id="PR00196">
    <property type="entry name" value="ANNEXIN"/>
</dbReference>
<dbReference type="Gene3D" id="1.10.220.10">
    <property type="entry name" value="Annexin"/>
    <property type="match status" value="4"/>
</dbReference>
<evidence type="ECO:0000313" key="8">
    <source>
        <dbReference type="Proteomes" id="UP000289738"/>
    </source>
</evidence>
<dbReference type="GO" id="GO:0005544">
    <property type="term" value="F:calcium-dependent phospholipid binding"/>
    <property type="evidence" value="ECO:0007669"/>
    <property type="project" value="UniProtKB-KW"/>
</dbReference>
<dbReference type="InterPro" id="IPR001464">
    <property type="entry name" value="Annexin"/>
</dbReference>
<evidence type="ECO:0000256" key="4">
    <source>
        <dbReference type="ARBA" id="ARBA00023216"/>
    </source>
</evidence>
<dbReference type="SMART" id="SM00335">
    <property type="entry name" value="ANX"/>
    <property type="match status" value="4"/>
</dbReference>